<gene>
    <name evidence="1" type="ORF">ACOLOM_LOCUS374</name>
</gene>
<evidence type="ECO:0000313" key="2">
    <source>
        <dbReference type="Proteomes" id="UP000789525"/>
    </source>
</evidence>
<protein>
    <submittedName>
        <fullName evidence="1">1082_t:CDS:1</fullName>
    </submittedName>
</protein>
<proteinExistence type="predicted"/>
<sequence>MNPFFYSDATFNQPSVGQQYFVPPGDDRIAHAGFIFGQPHPQNERWWTPPRPKRLAIINPKDKSVVLEGFIARENKVIEVIKSQNACTEQIIEPSKKQQEYVLPTPDPDNLATIESSSAPQRPTNKITPGRMALIELLKREIAKKSAQLRKEEVVNARANYVPPFAPPHTLNYRSFKVLKLRMGQQHKDEPNESKTLGELTETKMDEIEPLKYWICSTADDPSFQCKVND</sequence>
<keyword evidence="2" id="KW-1185">Reference proteome</keyword>
<accession>A0ACA9JZ28</accession>
<name>A0ACA9JZ28_9GLOM</name>
<dbReference type="Proteomes" id="UP000789525">
    <property type="component" value="Unassembled WGS sequence"/>
</dbReference>
<organism evidence="1 2">
    <name type="scientific">Acaulospora colombiana</name>
    <dbReference type="NCBI Taxonomy" id="27376"/>
    <lineage>
        <taxon>Eukaryota</taxon>
        <taxon>Fungi</taxon>
        <taxon>Fungi incertae sedis</taxon>
        <taxon>Mucoromycota</taxon>
        <taxon>Glomeromycotina</taxon>
        <taxon>Glomeromycetes</taxon>
        <taxon>Diversisporales</taxon>
        <taxon>Acaulosporaceae</taxon>
        <taxon>Acaulospora</taxon>
    </lineage>
</organism>
<comment type="caution">
    <text evidence="1">The sequence shown here is derived from an EMBL/GenBank/DDBJ whole genome shotgun (WGS) entry which is preliminary data.</text>
</comment>
<reference evidence="1" key="1">
    <citation type="submission" date="2021-06" db="EMBL/GenBank/DDBJ databases">
        <authorList>
            <person name="Kallberg Y."/>
            <person name="Tangrot J."/>
            <person name="Rosling A."/>
        </authorList>
    </citation>
    <scope>NUCLEOTIDE SEQUENCE</scope>
    <source>
        <strain evidence="1">CL356</strain>
    </source>
</reference>
<dbReference type="EMBL" id="CAJVPT010000357">
    <property type="protein sequence ID" value="CAG8443367.1"/>
    <property type="molecule type" value="Genomic_DNA"/>
</dbReference>
<evidence type="ECO:0000313" key="1">
    <source>
        <dbReference type="EMBL" id="CAG8443367.1"/>
    </source>
</evidence>